<dbReference type="InterPro" id="IPR050873">
    <property type="entry name" value="V-ATPase_V0D/AC39_subunit"/>
</dbReference>
<organism evidence="3 4">
    <name type="scientific">Brotaphodocola catenula</name>
    <dbReference type="NCBI Taxonomy" id="2885361"/>
    <lineage>
        <taxon>Bacteria</taxon>
        <taxon>Bacillati</taxon>
        <taxon>Bacillota</taxon>
        <taxon>Clostridia</taxon>
        <taxon>Lachnospirales</taxon>
        <taxon>Lachnospiraceae</taxon>
        <taxon>Brotaphodocola</taxon>
    </lineage>
</organism>
<dbReference type="InterPro" id="IPR044911">
    <property type="entry name" value="V-type_ATPase_csu/dsu_dom_3"/>
</dbReference>
<evidence type="ECO:0000313" key="3">
    <source>
        <dbReference type="EMBL" id="MCC2163317.1"/>
    </source>
</evidence>
<dbReference type="EMBL" id="JAJEPU010000001">
    <property type="protein sequence ID" value="MCC2163317.1"/>
    <property type="molecule type" value="Genomic_DNA"/>
</dbReference>
<gene>
    <name evidence="3" type="ORF">LKD32_00185</name>
</gene>
<dbReference type="InterPro" id="IPR036079">
    <property type="entry name" value="ATPase_csu/dsu_sf"/>
</dbReference>
<evidence type="ECO:0000313" key="4">
    <source>
        <dbReference type="Proteomes" id="UP001198962"/>
    </source>
</evidence>
<dbReference type="PANTHER" id="PTHR38682">
    <property type="entry name" value="V-TYPE ATP SYNTHASE SUBUNIT C"/>
    <property type="match status" value="1"/>
</dbReference>
<dbReference type="AlphaFoldDB" id="A0AAE3AQA3"/>
<keyword evidence="1" id="KW-0813">Transport</keyword>
<keyword evidence="2" id="KW-0406">Ion transport</keyword>
<dbReference type="SUPFAM" id="SSF103486">
    <property type="entry name" value="V-type ATP synthase subunit C"/>
    <property type="match status" value="1"/>
</dbReference>
<sequence length="347" mass="41218">MSLLTYSGITTKVRAMQSHLLSEEQFHEMAGLEDVRSAADYLKQLPTYAEIFAGVDDSNLHRGHIEQLLTLSEYRDFAKLYRFSNLPQRRFLDLYFMHYEINIIKRILRHVMGHQETVLDLSMFQEFFDRHSNIDLPALAQSENLEDFLSRLKGSPYYEFLSELASKETCTMFDLEMNLDLFYFRTQWKVKNKMLSREERHALEQCFGCRLDLLNIQWIYRARHYYHLLPSDIYALLIPVNYKLKPDQIRHLAESADNEEFFSVLRETFYWKFQKGEITGKPDIETLYHQICNQIYANAGRRYPYSVAILDSYLYSKELELQKIITTLEGIRYRLDAGEIIALVEKQ</sequence>
<dbReference type="Pfam" id="PF01992">
    <property type="entry name" value="vATP-synt_AC39"/>
    <property type="match status" value="1"/>
</dbReference>
<dbReference type="RefSeq" id="WP_308450246.1">
    <property type="nucleotide sequence ID" value="NZ_JAJEPU010000001.1"/>
</dbReference>
<protein>
    <submittedName>
        <fullName evidence="3">V-type ATPase subunit</fullName>
    </submittedName>
</protein>
<dbReference type="InterPro" id="IPR002843">
    <property type="entry name" value="ATPase_V0-cplx_csu/dsu"/>
</dbReference>
<keyword evidence="4" id="KW-1185">Reference proteome</keyword>
<name>A0AAE3AQA3_9FIRM</name>
<dbReference type="PANTHER" id="PTHR38682:SF1">
    <property type="entry name" value="V-TYPE ATP SYNTHASE SUBUNIT C"/>
    <property type="match status" value="1"/>
</dbReference>
<comment type="caution">
    <text evidence="3">The sequence shown here is derived from an EMBL/GenBank/DDBJ whole genome shotgun (WGS) entry which is preliminary data.</text>
</comment>
<evidence type="ECO:0000256" key="1">
    <source>
        <dbReference type="ARBA" id="ARBA00022448"/>
    </source>
</evidence>
<evidence type="ECO:0000256" key="2">
    <source>
        <dbReference type="ARBA" id="ARBA00023065"/>
    </source>
</evidence>
<accession>A0AAE3AQA3</accession>
<proteinExistence type="predicted"/>
<reference evidence="3" key="1">
    <citation type="submission" date="2021-10" db="EMBL/GenBank/DDBJ databases">
        <title>Anaerobic single-cell dispensing facilitates the cultivation of human gut bacteria.</title>
        <authorList>
            <person name="Afrizal A."/>
        </authorList>
    </citation>
    <scope>NUCLEOTIDE SEQUENCE</scope>
    <source>
        <strain evidence="3">CLA-AA-H274</strain>
    </source>
</reference>
<dbReference type="GO" id="GO:0046961">
    <property type="term" value="F:proton-transporting ATPase activity, rotational mechanism"/>
    <property type="evidence" value="ECO:0007669"/>
    <property type="project" value="InterPro"/>
</dbReference>
<dbReference type="Gene3D" id="1.10.132.50">
    <property type="entry name" value="ATP synthase (C/AC39) subunit, domain 3"/>
    <property type="match status" value="3"/>
</dbReference>
<dbReference type="Proteomes" id="UP001198962">
    <property type="component" value="Unassembled WGS sequence"/>
</dbReference>